<evidence type="ECO:0000313" key="6">
    <source>
        <dbReference type="EMBL" id="OUE09581.1"/>
    </source>
</evidence>
<proteinExistence type="inferred from homology"/>
<keyword evidence="3" id="KW-0227">DNA damage</keyword>
<evidence type="ECO:0000256" key="1">
    <source>
        <dbReference type="ARBA" id="ARBA00023125"/>
    </source>
</evidence>
<dbReference type="CDD" id="cd00789">
    <property type="entry name" value="KU_like"/>
    <property type="match status" value="1"/>
</dbReference>
<dbReference type="PANTHER" id="PTHR41251:SF1">
    <property type="entry name" value="NON-HOMOLOGOUS END JOINING PROTEIN KU"/>
    <property type="match status" value="1"/>
</dbReference>
<dbReference type="GO" id="GO:0006310">
    <property type="term" value="P:DNA recombination"/>
    <property type="evidence" value="ECO:0007669"/>
    <property type="project" value="UniProtKB-KW"/>
</dbReference>
<accession>A0A251XVN0</accession>
<evidence type="ECO:0000259" key="5">
    <source>
        <dbReference type="SMART" id="SM00559"/>
    </source>
</evidence>
<gene>
    <name evidence="6" type="primary">ykoV</name>
    <name evidence="3" type="synonym">ku</name>
    <name evidence="6" type="ORF">CMsap09_11600</name>
</gene>
<dbReference type="HAMAP" id="MF_01875">
    <property type="entry name" value="Prokaryotic_Ku"/>
    <property type="match status" value="1"/>
</dbReference>
<dbReference type="SUPFAM" id="SSF100939">
    <property type="entry name" value="SPOC domain-like"/>
    <property type="match status" value="1"/>
</dbReference>
<dbReference type="SMART" id="SM00559">
    <property type="entry name" value="Ku78"/>
    <property type="match status" value="1"/>
</dbReference>
<dbReference type="NCBIfam" id="TIGR02772">
    <property type="entry name" value="Ku_bact"/>
    <property type="match status" value="1"/>
</dbReference>
<evidence type="ECO:0000256" key="3">
    <source>
        <dbReference type="HAMAP-Rule" id="MF_01875"/>
    </source>
</evidence>
<dbReference type="EMBL" id="MDHJ01000001">
    <property type="protein sequence ID" value="OUE09581.1"/>
    <property type="molecule type" value="Genomic_DNA"/>
</dbReference>
<feature type="compositionally biased region" description="Basic and acidic residues" evidence="4">
    <location>
        <begin position="356"/>
        <end position="365"/>
    </location>
</feature>
<feature type="compositionally biased region" description="Low complexity" evidence="4">
    <location>
        <begin position="305"/>
        <end position="352"/>
    </location>
</feature>
<comment type="subunit">
    <text evidence="3">Homodimer. Interacts with LigD.</text>
</comment>
<evidence type="ECO:0000256" key="2">
    <source>
        <dbReference type="ARBA" id="ARBA00023172"/>
    </source>
</evidence>
<name>A0A251XVN0_9MICO</name>
<dbReference type="Proteomes" id="UP000195106">
    <property type="component" value="Unassembled WGS sequence"/>
</dbReference>
<dbReference type="GO" id="GO:0006303">
    <property type="term" value="P:double-strand break repair via nonhomologous end joining"/>
    <property type="evidence" value="ECO:0007669"/>
    <property type="project" value="UniProtKB-UniRule"/>
</dbReference>
<dbReference type="PANTHER" id="PTHR41251">
    <property type="entry name" value="NON-HOMOLOGOUS END JOINING PROTEIN KU"/>
    <property type="match status" value="1"/>
</dbReference>
<dbReference type="InterPro" id="IPR006164">
    <property type="entry name" value="DNA_bd_Ku70/Ku80"/>
</dbReference>
<evidence type="ECO:0000256" key="4">
    <source>
        <dbReference type="SAM" id="MobiDB-lite"/>
    </source>
</evidence>
<comment type="caution">
    <text evidence="6">The sequence shown here is derived from an EMBL/GenBank/DDBJ whole genome shotgun (WGS) entry which is preliminary data.</text>
</comment>
<dbReference type="GO" id="GO:0003690">
    <property type="term" value="F:double-stranded DNA binding"/>
    <property type="evidence" value="ECO:0007669"/>
    <property type="project" value="UniProtKB-UniRule"/>
</dbReference>
<keyword evidence="3" id="KW-0234">DNA repair</keyword>
<dbReference type="FunFam" id="2.40.290.10:FF:000004">
    <property type="entry name" value="Non-homologous end joining protein Ku"/>
    <property type="match status" value="1"/>
</dbReference>
<dbReference type="Gene3D" id="2.40.290.10">
    <property type="match status" value="1"/>
</dbReference>
<keyword evidence="2 3" id="KW-0233">DNA recombination</keyword>
<dbReference type="InterPro" id="IPR016194">
    <property type="entry name" value="SPOC-like_C_dom_sf"/>
</dbReference>
<evidence type="ECO:0000313" key="7">
    <source>
        <dbReference type="Proteomes" id="UP000195106"/>
    </source>
</evidence>
<organism evidence="6 7">
    <name type="scientific">Clavibacter michiganensis</name>
    <dbReference type="NCBI Taxonomy" id="28447"/>
    <lineage>
        <taxon>Bacteria</taxon>
        <taxon>Bacillati</taxon>
        <taxon>Actinomycetota</taxon>
        <taxon>Actinomycetes</taxon>
        <taxon>Micrococcales</taxon>
        <taxon>Microbacteriaceae</taxon>
        <taxon>Clavibacter</taxon>
    </lineage>
</organism>
<comment type="function">
    <text evidence="3">With LigD forms a non-homologous end joining (NHEJ) DNA repair enzyme, which repairs dsDNA breaks with reduced fidelity. Binds linear dsDNA with 5'- and 3'- overhangs but not closed circular dsDNA nor ssDNA. Recruits and stimulates the ligase activity of LigD.</text>
</comment>
<dbReference type="AlphaFoldDB" id="A0A251XVN0"/>
<comment type="similarity">
    <text evidence="3">Belongs to the prokaryotic Ku family.</text>
</comment>
<dbReference type="InterPro" id="IPR009187">
    <property type="entry name" value="Prok_Ku"/>
</dbReference>
<sequence>MAPCGRGAAAGRVFTGSMRAIWKGAVTFGLVNVPVKVYSATQDHDVPLHQVHDADGGRIRYQRRCEVCGKVVDYAHIDKAFDDGDRTVVITEEDLSSLPEERSREIDVVEFVPSDQVDPVMLDRSYFLEPDSSSPKSYALLRRTLEETDRTAIVHVTLRQRTRLAALRVRGDVLMLQTLLWDDEVREADFPSLDAAPKVSPRELEMSARLVEGFAEDFDPSKFSDEYQEQLRTLIDAKLAQGDSLDTDATFGESDDDEDSGGEVLDLMDALKRSIERSRGGGGGGAKRKAPAGEGAPAKRKAAAAKKATTTTKTASTAKKAASTAKGSSTTKGAAAKGSTSAAKGSSGTGKAPAKRTAEKEKRSA</sequence>
<keyword evidence="1 3" id="KW-0238">DNA-binding</keyword>
<protein>
    <recommendedName>
        <fullName evidence="3">Non-homologous end joining protein Ku</fullName>
    </recommendedName>
</protein>
<feature type="region of interest" description="Disordered" evidence="4">
    <location>
        <begin position="275"/>
        <end position="365"/>
    </location>
</feature>
<reference evidence="6 7" key="1">
    <citation type="submission" date="2016-08" db="EMBL/GenBank/DDBJ databases">
        <title>Genome sequence of Clavibacter michiganensis spp. strain CASJ009.</title>
        <authorList>
            <person name="Thapa S.P."/>
            <person name="Coaker G."/>
        </authorList>
    </citation>
    <scope>NUCLEOTIDE SEQUENCE [LARGE SCALE GENOMIC DNA]</scope>
    <source>
        <strain evidence="6">CASJ009</strain>
    </source>
</reference>
<dbReference type="PIRSF" id="PIRSF006493">
    <property type="entry name" value="Prok_Ku"/>
    <property type="match status" value="1"/>
</dbReference>
<dbReference type="Pfam" id="PF02735">
    <property type="entry name" value="Ku"/>
    <property type="match status" value="1"/>
</dbReference>
<feature type="domain" description="Ku" evidence="5">
    <location>
        <begin position="69"/>
        <end position="196"/>
    </location>
</feature>